<dbReference type="Proteomes" id="UP000525078">
    <property type="component" value="Unassembled WGS sequence"/>
</dbReference>
<proteinExistence type="predicted"/>
<reference evidence="3 4" key="1">
    <citation type="journal article" date="2020" name="bioRxiv">
        <title>Sequence and annotation of 42 cannabis genomes reveals extensive copy number variation in cannabinoid synthesis and pathogen resistance genes.</title>
        <authorList>
            <person name="Mckernan K.J."/>
            <person name="Helbert Y."/>
            <person name="Kane L.T."/>
            <person name="Ebling H."/>
            <person name="Zhang L."/>
            <person name="Liu B."/>
            <person name="Eaton Z."/>
            <person name="Mclaughlin S."/>
            <person name="Kingan S."/>
            <person name="Baybayan P."/>
            <person name="Concepcion G."/>
            <person name="Jordan M."/>
            <person name="Riva A."/>
            <person name="Barbazuk W."/>
            <person name="Harkins T."/>
        </authorList>
    </citation>
    <scope>NUCLEOTIDE SEQUENCE [LARGE SCALE GENOMIC DNA]</scope>
    <source>
        <strain evidence="3 4">cv. Jamaican Lion 4</strain>
        <strain evidence="2">Father</strain>
        <strain evidence="1">Mother</strain>
        <tissue evidence="1">Leaf</tissue>
    </source>
</reference>
<organism evidence="1 3">
    <name type="scientific">Cannabis sativa</name>
    <name type="common">Hemp</name>
    <name type="synonym">Marijuana</name>
    <dbReference type="NCBI Taxonomy" id="3483"/>
    <lineage>
        <taxon>Eukaryota</taxon>
        <taxon>Viridiplantae</taxon>
        <taxon>Streptophyta</taxon>
        <taxon>Embryophyta</taxon>
        <taxon>Tracheophyta</taxon>
        <taxon>Spermatophyta</taxon>
        <taxon>Magnoliopsida</taxon>
        <taxon>eudicotyledons</taxon>
        <taxon>Gunneridae</taxon>
        <taxon>Pentapetalae</taxon>
        <taxon>rosids</taxon>
        <taxon>fabids</taxon>
        <taxon>Rosales</taxon>
        <taxon>Cannabaceae</taxon>
        <taxon>Cannabis</taxon>
    </lineage>
</organism>
<evidence type="ECO:0000313" key="3">
    <source>
        <dbReference type="Proteomes" id="UP000525078"/>
    </source>
</evidence>
<gene>
    <name evidence="1" type="ORF">F8388_013071</name>
    <name evidence="2" type="ORF">G4B88_007683</name>
</gene>
<name>A0A7J6EBH1_CANSA</name>
<evidence type="ECO:0000313" key="4">
    <source>
        <dbReference type="Proteomes" id="UP000583929"/>
    </source>
</evidence>
<evidence type="ECO:0000313" key="1">
    <source>
        <dbReference type="EMBL" id="KAF4355654.1"/>
    </source>
</evidence>
<dbReference type="EMBL" id="JAATIP010000263">
    <property type="protein sequence ID" value="KAF4355654.1"/>
    <property type="molecule type" value="Genomic_DNA"/>
</dbReference>
<sequence length="135" mass="14074">MAFDETFLIASQTSPKTTFSSINQIKALTDSHSSTSESVQSTALSLQSIDDVHGGNSLPASVLSVSDGVTDNVLKKDLEYTASLLVDETADTLNAATSGQTANRRLGDSLDVVPENLTMPLGSSLSQTLSSFSSS</sequence>
<dbReference type="Proteomes" id="UP000583929">
    <property type="component" value="Unassembled WGS sequence"/>
</dbReference>
<evidence type="ECO:0000313" key="2">
    <source>
        <dbReference type="EMBL" id="KAF4393697.1"/>
    </source>
</evidence>
<keyword evidence="4" id="KW-1185">Reference proteome</keyword>
<accession>A0A7J6EBH1</accession>
<dbReference type="EMBL" id="JAATIQ010000048">
    <property type="protein sequence ID" value="KAF4393697.1"/>
    <property type="molecule type" value="Genomic_DNA"/>
</dbReference>
<protein>
    <submittedName>
        <fullName evidence="1">Uncharacterized protein</fullName>
    </submittedName>
</protein>
<comment type="caution">
    <text evidence="1">The sequence shown here is derived from an EMBL/GenBank/DDBJ whole genome shotgun (WGS) entry which is preliminary data.</text>
</comment>
<dbReference type="AlphaFoldDB" id="A0A7J6EBH1"/>